<proteinExistence type="predicted"/>
<sequence>MPSVHLPETSSFVPFF</sequence>
<accession>A0A0E9QKK5</accession>
<reference evidence="1" key="1">
    <citation type="submission" date="2014-11" db="EMBL/GenBank/DDBJ databases">
        <authorList>
            <person name="Amaro Gonzalez C."/>
        </authorList>
    </citation>
    <scope>NUCLEOTIDE SEQUENCE</scope>
</reference>
<dbReference type="AlphaFoldDB" id="A0A0E9QKK5"/>
<organism evidence="1">
    <name type="scientific">Anguilla anguilla</name>
    <name type="common">European freshwater eel</name>
    <name type="synonym">Muraena anguilla</name>
    <dbReference type="NCBI Taxonomy" id="7936"/>
    <lineage>
        <taxon>Eukaryota</taxon>
        <taxon>Metazoa</taxon>
        <taxon>Chordata</taxon>
        <taxon>Craniata</taxon>
        <taxon>Vertebrata</taxon>
        <taxon>Euteleostomi</taxon>
        <taxon>Actinopterygii</taxon>
        <taxon>Neopterygii</taxon>
        <taxon>Teleostei</taxon>
        <taxon>Anguilliformes</taxon>
        <taxon>Anguillidae</taxon>
        <taxon>Anguilla</taxon>
    </lineage>
</organism>
<reference evidence="1" key="2">
    <citation type="journal article" date="2015" name="Fish Shellfish Immunol.">
        <title>Early steps in the European eel (Anguilla anguilla)-Vibrio vulnificus interaction in the gills: Role of the RtxA13 toxin.</title>
        <authorList>
            <person name="Callol A."/>
            <person name="Pajuelo D."/>
            <person name="Ebbesson L."/>
            <person name="Teles M."/>
            <person name="MacKenzie S."/>
            <person name="Amaro C."/>
        </authorList>
    </citation>
    <scope>NUCLEOTIDE SEQUENCE</scope>
</reference>
<name>A0A0E9QKK5_ANGAN</name>
<evidence type="ECO:0000313" key="1">
    <source>
        <dbReference type="EMBL" id="JAH17416.1"/>
    </source>
</evidence>
<protein>
    <submittedName>
        <fullName evidence="1">Uncharacterized protein</fullName>
    </submittedName>
</protein>
<dbReference type="EMBL" id="GBXM01091161">
    <property type="protein sequence ID" value="JAH17416.1"/>
    <property type="molecule type" value="Transcribed_RNA"/>
</dbReference>